<evidence type="ECO:0000256" key="1">
    <source>
        <dbReference type="ARBA" id="ARBA00022553"/>
    </source>
</evidence>
<dbReference type="InterPro" id="IPR037038">
    <property type="entry name" value="HepT-like_sf"/>
</dbReference>
<dbReference type="PANTHER" id="PTHR33397">
    <property type="entry name" value="UPF0331 PROTEIN YUTE"/>
    <property type="match status" value="1"/>
</dbReference>
<dbReference type="Proteomes" id="UP000250125">
    <property type="component" value="Chromosome"/>
</dbReference>
<evidence type="ECO:0000256" key="3">
    <source>
        <dbReference type="ARBA" id="ARBA00022722"/>
    </source>
</evidence>
<organism evidence="6 7">
    <name type="scientific">Thermococcus siculi</name>
    <dbReference type="NCBI Taxonomy" id="72803"/>
    <lineage>
        <taxon>Archaea</taxon>
        <taxon>Methanobacteriati</taxon>
        <taxon>Methanobacteriota</taxon>
        <taxon>Thermococci</taxon>
        <taxon>Thermococcales</taxon>
        <taxon>Thermococcaceae</taxon>
        <taxon>Thermococcus</taxon>
    </lineage>
</organism>
<keyword evidence="4" id="KW-0378">Hydrolase</keyword>
<accession>A0A2Z2MLQ5</accession>
<dbReference type="KEGG" id="tsl:A3L11_03530"/>
<gene>
    <name evidence="6" type="ORF">A3L11_03530</name>
</gene>
<keyword evidence="2" id="KW-1277">Toxin-antitoxin system</keyword>
<comment type="similarity">
    <text evidence="5">Belongs to the HepT RNase toxin family.</text>
</comment>
<proteinExistence type="inferred from homology"/>
<reference evidence="6 7" key="1">
    <citation type="submission" date="2016-04" db="EMBL/GenBank/DDBJ databases">
        <title>Complete genome sequence of Thermococcus siculi type strain RG-20.</title>
        <authorList>
            <person name="Oger P.M."/>
        </authorList>
    </citation>
    <scope>NUCLEOTIDE SEQUENCE [LARGE SCALE GENOMIC DNA]</scope>
    <source>
        <strain evidence="6 7">RG-20</strain>
    </source>
</reference>
<dbReference type="SUPFAM" id="SSF81593">
    <property type="entry name" value="Nucleotidyltransferase substrate binding subunit/domain"/>
    <property type="match status" value="1"/>
</dbReference>
<dbReference type="PANTHER" id="PTHR33397:SF5">
    <property type="entry name" value="RNASE YUTE-RELATED"/>
    <property type="match status" value="1"/>
</dbReference>
<dbReference type="EMBL" id="CP015103">
    <property type="protein sequence ID" value="ASJ08351.1"/>
    <property type="molecule type" value="Genomic_DNA"/>
</dbReference>
<evidence type="ECO:0000313" key="7">
    <source>
        <dbReference type="Proteomes" id="UP000250125"/>
    </source>
</evidence>
<dbReference type="Gene3D" id="1.20.120.580">
    <property type="entry name" value="bsu32300-like"/>
    <property type="match status" value="1"/>
</dbReference>
<name>A0A2Z2MLQ5_9EURY</name>
<keyword evidence="7" id="KW-1185">Reference proteome</keyword>
<evidence type="ECO:0000256" key="5">
    <source>
        <dbReference type="ARBA" id="ARBA00024207"/>
    </source>
</evidence>
<evidence type="ECO:0000256" key="2">
    <source>
        <dbReference type="ARBA" id="ARBA00022649"/>
    </source>
</evidence>
<dbReference type="NCBIfam" id="NF047751">
    <property type="entry name" value="HepT_toxin"/>
    <property type="match status" value="1"/>
</dbReference>
<keyword evidence="3" id="KW-0540">Nuclease</keyword>
<dbReference type="OrthoDB" id="25331at2157"/>
<evidence type="ECO:0000256" key="4">
    <source>
        <dbReference type="ARBA" id="ARBA00022801"/>
    </source>
</evidence>
<dbReference type="Pfam" id="PF01934">
    <property type="entry name" value="HepT-like"/>
    <property type="match status" value="1"/>
</dbReference>
<dbReference type="GO" id="GO:0004540">
    <property type="term" value="F:RNA nuclease activity"/>
    <property type="evidence" value="ECO:0007669"/>
    <property type="project" value="InterPro"/>
</dbReference>
<sequence>MTNHITSNFTGGRHLEYDIERMTRLMAEAQNALQNIHELAGLDEEEFLKNKHYVSSAKYNLLVAIEACIDIAYHLISKNKLRLPRDYADSFRVLEENDIIDKELARRLILMARFRNRLVHIYWDVDDRMIYRIITENVGDIEEFLYNLRKKLREVD</sequence>
<dbReference type="InterPro" id="IPR052379">
    <property type="entry name" value="Type_VII_TA_RNase"/>
</dbReference>
<evidence type="ECO:0000313" key="6">
    <source>
        <dbReference type="EMBL" id="ASJ08351.1"/>
    </source>
</evidence>
<keyword evidence="1" id="KW-0597">Phosphoprotein</keyword>
<dbReference type="GO" id="GO:0016787">
    <property type="term" value="F:hydrolase activity"/>
    <property type="evidence" value="ECO:0007669"/>
    <property type="project" value="UniProtKB-KW"/>
</dbReference>
<protein>
    <submittedName>
        <fullName evidence="6">Antitoxin</fullName>
    </submittedName>
</protein>
<dbReference type="AlphaFoldDB" id="A0A2Z2MLQ5"/>
<dbReference type="GO" id="GO:0110001">
    <property type="term" value="C:toxin-antitoxin complex"/>
    <property type="evidence" value="ECO:0007669"/>
    <property type="project" value="InterPro"/>
</dbReference>
<dbReference type="InterPro" id="IPR008201">
    <property type="entry name" value="HepT-like"/>
</dbReference>